<organism evidence="2 3">
    <name type="scientific">Salarchaeum japonicum</name>
    <dbReference type="NCBI Taxonomy" id="555573"/>
    <lineage>
        <taxon>Archaea</taxon>
        <taxon>Methanobacteriati</taxon>
        <taxon>Methanobacteriota</taxon>
        <taxon>Stenosarchaea group</taxon>
        <taxon>Halobacteria</taxon>
        <taxon>Halobacteriales</taxon>
        <taxon>Halobacteriaceae</taxon>
    </lineage>
</organism>
<accession>A0AAV3SZ26</accession>
<dbReference type="Proteomes" id="UP001500194">
    <property type="component" value="Unassembled WGS sequence"/>
</dbReference>
<evidence type="ECO:0000256" key="1">
    <source>
        <dbReference type="SAM" id="MobiDB-lite"/>
    </source>
</evidence>
<gene>
    <name evidence="2" type="ORF">GCM10009019_07300</name>
</gene>
<evidence type="ECO:0000313" key="2">
    <source>
        <dbReference type="EMBL" id="GAA0647399.1"/>
    </source>
</evidence>
<feature type="compositionally biased region" description="Basic and acidic residues" evidence="1">
    <location>
        <begin position="1"/>
        <end position="14"/>
    </location>
</feature>
<name>A0AAV3SZ26_9EURY</name>
<comment type="caution">
    <text evidence="2">The sequence shown here is derived from an EMBL/GenBank/DDBJ whole genome shotgun (WGS) entry which is preliminary data.</text>
</comment>
<keyword evidence="3" id="KW-1185">Reference proteome</keyword>
<feature type="compositionally biased region" description="Basic and acidic residues" evidence="1">
    <location>
        <begin position="25"/>
        <end position="61"/>
    </location>
</feature>
<sequence length="86" mass="9870">MEEDGERHPERGEWAEDDAVVAFEGVRDERHEQAEQGVHGDARVPRRDAGGEHERDERLEGVDEGAGGSSHYREFVRPPLKRPRKR</sequence>
<dbReference type="EMBL" id="BAAADU010000002">
    <property type="protein sequence ID" value="GAA0647399.1"/>
    <property type="molecule type" value="Genomic_DNA"/>
</dbReference>
<evidence type="ECO:0000313" key="3">
    <source>
        <dbReference type="Proteomes" id="UP001500194"/>
    </source>
</evidence>
<reference evidence="2 3" key="1">
    <citation type="journal article" date="2019" name="Int. J. Syst. Evol. Microbiol.">
        <title>The Global Catalogue of Microorganisms (GCM) 10K type strain sequencing project: providing services to taxonomists for standard genome sequencing and annotation.</title>
        <authorList>
            <consortium name="The Broad Institute Genomics Platform"/>
            <consortium name="The Broad Institute Genome Sequencing Center for Infectious Disease"/>
            <person name="Wu L."/>
            <person name="Ma J."/>
        </authorList>
    </citation>
    <scope>NUCLEOTIDE SEQUENCE [LARGE SCALE GENOMIC DNA]</scope>
    <source>
        <strain evidence="2 3">JCM 16327</strain>
    </source>
</reference>
<dbReference type="AlphaFoldDB" id="A0AAV3SZ26"/>
<protein>
    <submittedName>
        <fullName evidence="2">Uncharacterized protein</fullName>
    </submittedName>
</protein>
<feature type="region of interest" description="Disordered" evidence="1">
    <location>
        <begin position="1"/>
        <end position="86"/>
    </location>
</feature>
<proteinExistence type="predicted"/>